<dbReference type="InterPro" id="IPR005064">
    <property type="entry name" value="BUG"/>
</dbReference>
<dbReference type="PIRSF" id="PIRSF017082">
    <property type="entry name" value="YflP"/>
    <property type="match status" value="1"/>
</dbReference>
<dbReference type="KEGG" id="elio:KO353_07720"/>
<proteinExistence type="inferred from homology"/>
<evidence type="ECO:0000256" key="2">
    <source>
        <dbReference type="SAM" id="SignalP"/>
    </source>
</evidence>
<evidence type="ECO:0000313" key="3">
    <source>
        <dbReference type="EMBL" id="QXM26063.1"/>
    </source>
</evidence>
<dbReference type="CDD" id="cd07012">
    <property type="entry name" value="PBP2_Bug_TTT"/>
    <property type="match status" value="1"/>
</dbReference>
<organism evidence="3 4">
    <name type="scientific">Elioraea tepida</name>
    <dbReference type="NCBI Taxonomy" id="2843330"/>
    <lineage>
        <taxon>Bacteria</taxon>
        <taxon>Pseudomonadati</taxon>
        <taxon>Pseudomonadota</taxon>
        <taxon>Alphaproteobacteria</taxon>
        <taxon>Acetobacterales</taxon>
        <taxon>Elioraeaceae</taxon>
        <taxon>Elioraea</taxon>
    </lineage>
</organism>
<dbReference type="EMBL" id="CP076448">
    <property type="protein sequence ID" value="QXM26063.1"/>
    <property type="molecule type" value="Genomic_DNA"/>
</dbReference>
<comment type="similarity">
    <text evidence="1">Belongs to the UPF0065 (bug) family.</text>
</comment>
<reference evidence="3" key="1">
    <citation type="submission" date="2021-06" db="EMBL/GenBank/DDBJ databases">
        <title>Elioraea tepida, sp. nov., a moderately thermophilic aerobic anoxygenic phototrophic bacterium isolated from an alkaline siliceous hot spring mat community in Yellowstone National Park, WY, USA.</title>
        <authorList>
            <person name="Saini M.K."/>
            <person name="Yoshida S."/>
            <person name="Sebastian A."/>
            <person name="Hirose S."/>
            <person name="Hara E."/>
            <person name="Tamaki H."/>
            <person name="Soulier N.T."/>
            <person name="Albert I."/>
            <person name="Hanada S."/>
            <person name="Bryant D.A."/>
            <person name="Tank M."/>
        </authorList>
    </citation>
    <scope>NUCLEOTIDE SEQUENCE</scope>
    <source>
        <strain evidence="3">MS-P2</strain>
    </source>
</reference>
<gene>
    <name evidence="3" type="ORF">KO353_07720</name>
</gene>
<keyword evidence="4" id="KW-1185">Reference proteome</keyword>
<feature type="chain" id="PRO_5037770594" evidence="2">
    <location>
        <begin position="30"/>
        <end position="330"/>
    </location>
</feature>
<dbReference type="RefSeq" id="WP_218287114.1">
    <property type="nucleotide sequence ID" value="NZ_CP076448.1"/>
</dbReference>
<evidence type="ECO:0000313" key="4">
    <source>
        <dbReference type="Proteomes" id="UP000694001"/>
    </source>
</evidence>
<dbReference type="AlphaFoldDB" id="A0A975YL14"/>
<dbReference type="Proteomes" id="UP000694001">
    <property type="component" value="Chromosome"/>
</dbReference>
<dbReference type="PANTHER" id="PTHR42928:SF5">
    <property type="entry name" value="BLR1237 PROTEIN"/>
    <property type="match status" value="1"/>
</dbReference>
<protein>
    <submittedName>
        <fullName evidence="3">Tripartite tricarboxylate transporter substrate binding protein</fullName>
    </submittedName>
</protein>
<name>A0A975YL14_9PROT</name>
<keyword evidence="2" id="KW-0732">Signal</keyword>
<feature type="signal peptide" evidence="2">
    <location>
        <begin position="1"/>
        <end position="29"/>
    </location>
</feature>
<sequence length="330" mass="34493">MTRLRARMPSRRQVLGAVVSLGAPLRAAAQPSWPARPVTVIVPLQPGSASDAAVRIVLEVMEVELGQSFAVKNVLGEAGRVGASLAARAAPDGHTLAALNNAIMTVLPSGASPTPFDPQRDFVPVGGIATIPTFLGVHASVPARTVPEFIAWARTRGGVATYASGGLGSPQHLATELFMVLADVTLRHVSYRGATEAAAELARGAVDSMFISQTLLLPHLGSGTIRLIGFGGARRSPAFPDVPTLAEQGVAGYDYASWIALFAPAATPEPILAALRAALRRALARPGVAERLARSGNEIWPVEAAALAATIRSDAARWRAVMRRTAITLY</sequence>
<dbReference type="Pfam" id="PF03401">
    <property type="entry name" value="TctC"/>
    <property type="match status" value="1"/>
</dbReference>
<evidence type="ECO:0000256" key="1">
    <source>
        <dbReference type="ARBA" id="ARBA00006987"/>
    </source>
</evidence>
<accession>A0A975YL14</accession>
<dbReference type="PANTHER" id="PTHR42928">
    <property type="entry name" value="TRICARBOXYLATE-BINDING PROTEIN"/>
    <property type="match status" value="1"/>
</dbReference>